<organism evidence="2 3">
    <name type="scientific">Bradyrhizobium vignae</name>
    <dbReference type="NCBI Taxonomy" id="1549949"/>
    <lineage>
        <taxon>Bacteria</taxon>
        <taxon>Pseudomonadati</taxon>
        <taxon>Pseudomonadota</taxon>
        <taxon>Alphaproteobacteria</taxon>
        <taxon>Hyphomicrobiales</taxon>
        <taxon>Nitrobacteraceae</taxon>
        <taxon>Bradyrhizobium</taxon>
    </lineage>
</organism>
<gene>
    <name evidence="2" type="ORF">BRAD3257_2105</name>
    <name evidence="1" type="ORF">JWS04_21335</name>
</gene>
<dbReference type="RefSeq" id="WP_145986994.1">
    <property type="nucleotide sequence ID" value="NZ_JAGIKT010000048.1"/>
</dbReference>
<accession>A0A2U3PVK6</accession>
<dbReference type="EMBL" id="LS398110">
    <property type="protein sequence ID" value="SPP93190.1"/>
    <property type="molecule type" value="Genomic_DNA"/>
</dbReference>
<dbReference type="AlphaFoldDB" id="A0A2U3PVK6"/>
<proteinExistence type="predicted"/>
<evidence type="ECO:0000313" key="3">
    <source>
        <dbReference type="Proteomes" id="UP000246085"/>
    </source>
</evidence>
<dbReference type="Proteomes" id="UP000246085">
    <property type="component" value="Chromosome BRAD3257"/>
</dbReference>
<keyword evidence="4" id="KW-1185">Reference proteome</keyword>
<dbReference type="KEGG" id="bvz:BRAD3257_2105"/>
<dbReference type="EMBL" id="JAGIKT010000048">
    <property type="protein sequence ID" value="MBP0113581.1"/>
    <property type="molecule type" value="Genomic_DNA"/>
</dbReference>
<evidence type="ECO:0000313" key="1">
    <source>
        <dbReference type="EMBL" id="MBP0113581.1"/>
    </source>
</evidence>
<evidence type="ECO:0000313" key="2">
    <source>
        <dbReference type="EMBL" id="SPP93190.1"/>
    </source>
</evidence>
<sequence>MTELADFDFSIEFSSRFATELLQACFLVGATPGRFSYDQTGQPGLIGTRTVPGGAALYQSYLLEIEAGYDLTLGNPTVNFDVLSASLSTLISVSKSRGMS</sequence>
<reference evidence="1 4" key="2">
    <citation type="submission" date="2021-03" db="EMBL/GenBank/DDBJ databases">
        <title>Genome Sequence of Bradyrhizobium vignae strain ISRA400.</title>
        <authorList>
            <person name="Tisa L.S."/>
            <person name="Svistoonoff S."/>
            <person name="Hocher V."/>
            <person name="Fall S."/>
            <person name="Zaiya A."/>
            <person name="Naing D."/>
            <person name="Niang N."/>
            <person name="Diouf A."/>
            <person name="Dasylva M.C."/>
            <person name="Toure O."/>
            <person name="Gueye M."/>
            <person name="Gully D."/>
            <person name="Tisseyre P."/>
            <person name="Simpson S."/>
            <person name="Morris K."/>
            <person name="Thomas W.K."/>
        </authorList>
    </citation>
    <scope>NUCLEOTIDE SEQUENCE [LARGE SCALE GENOMIC DNA]</scope>
    <source>
        <strain evidence="1 4">ISRA400</strain>
    </source>
</reference>
<evidence type="ECO:0000313" key="4">
    <source>
        <dbReference type="Proteomes" id="UP000669317"/>
    </source>
</evidence>
<reference evidence="2 3" key="1">
    <citation type="submission" date="2018-03" db="EMBL/GenBank/DDBJ databases">
        <authorList>
            <person name="Gully D."/>
        </authorList>
    </citation>
    <scope>NUCLEOTIDE SEQUENCE [LARGE SCALE GENOMIC DNA]</scope>
    <source>
        <strain evidence="2">ORS3257</strain>
    </source>
</reference>
<dbReference type="Proteomes" id="UP000669317">
    <property type="component" value="Unassembled WGS sequence"/>
</dbReference>
<protein>
    <submittedName>
        <fullName evidence="2">Uncharacterized protein</fullName>
    </submittedName>
</protein>
<name>A0A2U3PVK6_9BRAD</name>